<protein>
    <recommendedName>
        <fullName evidence="2 7">Peptide deformylase</fullName>
        <ecNumber evidence="2 7">3.5.1.88</ecNumber>
    </recommendedName>
</protein>
<evidence type="ECO:0000256" key="5">
    <source>
        <dbReference type="ARBA" id="ARBA00022917"/>
    </source>
</evidence>
<dbReference type="PANTHER" id="PTHR10458">
    <property type="entry name" value="PEPTIDE DEFORMYLASE"/>
    <property type="match status" value="1"/>
</dbReference>
<comment type="caution">
    <text evidence="9">The sequence shown here is derived from an EMBL/GenBank/DDBJ whole genome shotgun (WGS) entry which is preliminary data.</text>
</comment>
<keyword evidence="4 7" id="KW-0378">Hydrolase</keyword>
<dbReference type="PANTHER" id="PTHR10458:SF2">
    <property type="entry name" value="PEPTIDE DEFORMYLASE, MITOCHONDRIAL"/>
    <property type="match status" value="1"/>
</dbReference>
<dbReference type="InterPro" id="IPR036821">
    <property type="entry name" value="Peptide_deformylase_sf"/>
</dbReference>
<gene>
    <name evidence="9" type="ORF">EVOR1521_LOCUS3809</name>
</gene>
<evidence type="ECO:0000256" key="4">
    <source>
        <dbReference type="ARBA" id="ARBA00022801"/>
    </source>
</evidence>
<dbReference type="InterPro" id="IPR023635">
    <property type="entry name" value="Peptide_deformylase"/>
</dbReference>
<dbReference type="Proteomes" id="UP001178507">
    <property type="component" value="Unassembled WGS sequence"/>
</dbReference>
<evidence type="ECO:0000256" key="6">
    <source>
        <dbReference type="ARBA" id="ARBA00037114"/>
    </source>
</evidence>
<sequence length="509" mass="55507">MPFGSSGSRRLAALLLLLGPCWLGVSPGSRRSSILRRAAPQEVTDASWEPPEKVYSNAIRALPGSATAFRKVLPLGKAVLRRKAKLVKPERISKKKAQNVAEELVWVMRGPNLPGRDFKGGFLTAPHLGTPSRLVVLEDPPKAVEKLSAEERALQGREAPFSCKVIFNPRLRAASNATSAFWERDPSIPGYRALVERPAKVQVRGLDPKGQEVNYVASGWESRLVQQAVDVLDGMMFADRCVMRSLCHLDARNDPLPDDCPALGIGTSRAPLTADQLAAAETGGSKGMLGFLPSFIAPSVLLAGSLLLRLKAAEVTDFSAAEVQAAAKELRDALASGEHPLGLAAPQFGKRLRIVAFGESQESIDKLTTRAQISEEHKVFKPSILVNPVVKPKPGSADAFFFERSASVPGYEAVVGRALEVEVKALDEEGRQVSFEARGWQARQLQHVADLLDGVLYVDRMERRSFRRDNMEEDLPEAVPYGVKAAKAKARPEEGAVRCWWSLQSSTRK</sequence>
<name>A0AA36HU03_9DINO</name>
<comment type="function">
    <text evidence="6 7">Removes the formyl group from the N-terminal Met of newly synthesized proteins.</text>
</comment>
<dbReference type="PRINTS" id="PR01576">
    <property type="entry name" value="PDEFORMYLASE"/>
</dbReference>
<comment type="similarity">
    <text evidence="1 7">Belongs to the polypeptide deformylase family.</text>
</comment>
<reference evidence="9" key="1">
    <citation type="submission" date="2023-08" db="EMBL/GenBank/DDBJ databases">
        <authorList>
            <person name="Chen Y."/>
            <person name="Shah S."/>
            <person name="Dougan E. K."/>
            <person name="Thang M."/>
            <person name="Chan C."/>
        </authorList>
    </citation>
    <scope>NUCLEOTIDE SEQUENCE</scope>
</reference>
<dbReference type="AlphaFoldDB" id="A0AA36HU03"/>
<dbReference type="Gene3D" id="3.90.45.10">
    <property type="entry name" value="Peptide deformylase"/>
    <property type="match status" value="2"/>
</dbReference>
<evidence type="ECO:0000313" key="9">
    <source>
        <dbReference type="EMBL" id="CAJ1374193.1"/>
    </source>
</evidence>
<keyword evidence="3 7" id="KW-0479">Metal-binding</keyword>
<comment type="catalytic activity">
    <reaction evidence="7">
        <text>N-terminal N-formyl-L-methionyl-[peptide] + H2O = N-terminal L-methionyl-[peptide] + formate</text>
        <dbReference type="Rhea" id="RHEA:24420"/>
        <dbReference type="Rhea" id="RHEA-COMP:10639"/>
        <dbReference type="Rhea" id="RHEA-COMP:10640"/>
        <dbReference type="ChEBI" id="CHEBI:15377"/>
        <dbReference type="ChEBI" id="CHEBI:15740"/>
        <dbReference type="ChEBI" id="CHEBI:49298"/>
        <dbReference type="ChEBI" id="CHEBI:64731"/>
        <dbReference type="EC" id="3.5.1.88"/>
    </reaction>
</comment>
<dbReference type="GO" id="GO:0042586">
    <property type="term" value="F:peptide deformylase activity"/>
    <property type="evidence" value="ECO:0007669"/>
    <property type="project" value="UniProtKB-EC"/>
</dbReference>
<dbReference type="HAMAP" id="MF_00163">
    <property type="entry name" value="Pep_deformylase"/>
    <property type="match status" value="2"/>
</dbReference>
<evidence type="ECO:0000256" key="1">
    <source>
        <dbReference type="ARBA" id="ARBA00010759"/>
    </source>
</evidence>
<keyword evidence="5 7" id="KW-0648">Protein biosynthesis</keyword>
<accession>A0AA36HU03</accession>
<keyword evidence="10" id="KW-1185">Reference proteome</keyword>
<evidence type="ECO:0000256" key="7">
    <source>
        <dbReference type="RuleBase" id="RU362111"/>
    </source>
</evidence>
<feature type="chain" id="PRO_5041459532" description="Peptide deformylase" evidence="8">
    <location>
        <begin position="24"/>
        <end position="509"/>
    </location>
</feature>
<dbReference type="GO" id="GO:0046872">
    <property type="term" value="F:metal ion binding"/>
    <property type="evidence" value="ECO:0007669"/>
    <property type="project" value="UniProtKB-KW"/>
</dbReference>
<dbReference type="GO" id="GO:0006412">
    <property type="term" value="P:translation"/>
    <property type="evidence" value="ECO:0007669"/>
    <property type="project" value="UniProtKB-KW"/>
</dbReference>
<dbReference type="Pfam" id="PF01327">
    <property type="entry name" value="Pep_deformylase"/>
    <property type="match status" value="2"/>
</dbReference>
<dbReference type="GO" id="GO:0005739">
    <property type="term" value="C:mitochondrion"/>
    <property type="evidence" value="ECO:0007669"/>
    <property type="project" value="TreeGrafter"/>
</dbReference>
<keyword evidence="8" id="KW-0732">Signal</keyword>
<dbReference type="EMBL" id="CAUJNA010000236">
    <property type="protein sequence ID" value="CAJ1374193.1"/>
    <property type="molecule type" value="Genomic_DNA"/>
</dbReference>
<evidence type="ECO:0000256" key="2">
    <source>
        <dbReference type="ARBA" id="ARBA00012175"/>
    </source>
</evidence>
<proteinExistence type="inferred from homology"/>
<organism evidence="9 10">
    <name type="scientific">Effrenium voratum</name>
    <dbReference type="NCBI Taxonomy" id="2562239"/>
    <lineage>
        <taxon>Eukaryota</taxon>
        <taxon>Sar</taxon>
        <taxon>Alveolata</taxon>
        <taxon>Dinophyceae</taxon>
        <taxon>Suessiales</taxon>
        <taxon>Symbiodiniaceae</taxon>
        <taxon>Effrenium</taxon>
    </lineage>
</organism>
<feature type="signal peptide" evidence="8">
    <location>
        <begin position="1"/>
        <end position="23"/>
    </location>
</feature>
<evidence type="ECO:0000313" key="10">
    <source>
        <dbReference type="Proteomes" id="UP001178507"/>
    </source>
</evidence>
<dbReference type="EC" id="3.5.1.88" evidence="2 7"/>
<evidence type="ECO:0000256" key="8">
    <source>
        <dbReference type="SAM" id="SignalP"/>
    </source>
</evidence>
<dbReference type="SUPFAM" id="SSF56420">
    <property type="entry name" value="Peptide deformylase"/>
    <property type="match status" value="2"/>
</dbReference>
<evidence type="ECO:0000256" key="3">
    <source>
        <dbReference type="ARBA" id="ARBA00022723"/>
    </source>
</evidence>